<dbReference type="OrthoDB" id="4142200at2759"/>
<dbReference type="AlphaFoldDB" id="A0A9W8DQ16"/>
<evidence type="ECO:0000256" key="2">
    <source>
        <dbReference type="ARBA" id="ARBA00010992"/>
    </source>
</evidence>
<feature type="transmembrane region" description="Helical" evidence="8">
    <location>
        <begin position="42"/>
        <end position="63"/>
    </location>
</feature>
<feature type="transmembrane region" description="Helical" evidence="8">
    <location>
        <begin position="161"/>
        <end position="183"/>
    </location>
</feature>
<feature type="transmembrane region" description="Helical" evidence="8">
    <location>
        <begin position="317"/>
        <end position="338"/>
    </location>
</feature>
<comment type="caution">
    <text evidence="10">The sequence shown here is derived from an EMBL/GenBank/DDBJ whole genome shotgun (WGS) entry which is preliminary data.</text>
</comment>
<evidence type="ECO:0000313" key="11">
    <source>
        <dbReference type="Proteomes" id="UP001150538"/>
    </source>
</evidence>
<dbReference type="PRINTS" id="PR00171">
    <property type="entry name" value="SUGRTRNSPORT"/>
</dbReference>
<gene>
    <name evidence="10" type="ORF">H4219_001754</name>
</gene>
<dbReference type="InterPro" id="IPR020846">
    <property type="entry name" value="MFS_dom"/>
</dbReference>
<evidence type="ECO:0000313" key="10">
    <source>
        <dbReference type="EMBL" id="KAJ1919845.1"/>
    </source>
</evidence>
<evidence type="ECO:0000256" key="6">
    <source>
        <dbReference type="ARBA" id="ARBA00023136"/>
    </source>
</evidence>
<dbReference type="InterPro" id="IPR003663">
    <property type="entry name" value="Sugar/inositol_transpt"/>
</dbReference>
<dbReference type="CDD" id="cd17356">
    <property type="entry name" value="MFS_HXT"/>
    <property type="match status" value="1"/>
</dbReference>
<dbReference type="Gene3D" id="1.20.1250.20">
    <property type="entry name" value="MFS general substrate transporter like domains"/>
    <property type="match status" value="1"/>
</dbReference>
<keyword evidence="5 8" id="KW-1133">Transmembrane helix</keyword>
<accession>A0A9W8DQ16</accession>
<comment type="similarity">
    <text evidence="2 7">Belongs to the major facilitator superfamily. Sugar transporter (TC 2.A.1.1) family.</text>
</comment>
<feature type="domain" description="Major facilitator superfamily (MFS) profile" evidence="9">
    <location>
        <begin position="2"/>
        <end position="449"/>
    </location>
</feature>
<dbReference type="NCBIfam" id="TIGR00879">
    <property type="entry name" value="SP"/>
    <property type="match status" value="1"/>
</dbReference>
<proteinExistence type="inferred from homology"/>
<protein>
    <recommendedName>
        <fullName evidence="9">Major facilitator superfamily (MFS) profile domain-containing protein</fullName>
    </recommendedName>
</protein>
<reference evidence="10" key="1">
    <citation type="submission" date="2022-07" db="EMBL/GenBank/DDBJ databases">
        <title>Phylogenomic reconstructions and comparative analyses of Kickxellomycotina fungi.</title>
        <authorList>
            <person name="Reynolds N.K."/>
            <person name="Stajich J.E."/>
            <person name="Barry K."/>
            <person name="Grigoriev I.V."/>
            <person name="Crous P."/>
            <person name="Smith M.E."/>
        </authorList>
    </citation>
    <scope>NUCLEOTIDE SEQUENCE</scope>
    <source>
        <strain evidence="10">NBRC 100468</strain>
    </source>
</reference>
<comment type="subcellular location">
    <subcellularLocation>
        <location evidence="1">Membrane</location>
        <topology evidence="1">Multi-pass membrane protein</topology>
    </subcellularLocation>
</comment>
<feature type="transmembrane region" description="Helical" evidence="8">
    <location>
        <begin position="396"/>
        <end position="418"/>
    </location>
</feature>
<dbReference type="PANTHER" id="PTHR48022:SF7">
    <property type="entry name" value="MAJOR FACILITATOR SUPERFAMILY (MFS) PROFILE DOMAIN-CONTAINING PROTEIN-RELATED"/>
    <property type="match status" value="1"/>
</dbReference>
<keyword evidence="3 7" id="KW-0813">Transport</keyword>
<feature type="transmembrane region" description="Helical" evidence="8">
    <location>
        <begin position="291"/>
        <end position="308"/>
    </location>
</feature>
<feature type="transmembrane region" description="Helical" evidence="8">
    <location>
        <begin position="363"/>
        <end position="384"/>
    </location>
</feature>
<dbReference type="PANTHER" id="PTHR48022">
    <property type="entry name" value="PLASTIDIC GLUCOSE TRANSPORTER 4"/>
    <property type="match status" value="1"/>
</dbReference>
<evidence type="ECO:0000256" key="5">
    <source>
        <dbReference type="ARBA" id="ARBA00022989"/>
    </source>
</evidence>
<name>A0A9W8DQ16_9FUNG</name>
<dbReference type="Proteomes" id="UP001150538">
    <property type="component" value="Unassembled WGS sequence"/>
</dbReference>
<feature type="transmembrane region" description="Helical" evidence="8">
    <location>
        <begin position="249"/>
        <end position="271"/>
    </location>
</feature>
<feature type="transmembrane region" description="Helical" evidence="8">
    <location>
        <begin position="96"/>
        <end position="117"/>
    </location>
</feature>
<sequence length="489" mass="53763">MVCAVASLGGLLFGYDQGNMSEILQMPPFLEYFNYPNATHQGLMTSMLTLGCFLGALCSAYLADRLSRKYAIMVGCAVFIIGSALQTGAVNEAMMIVSRIIGGIGVGILSNIVPLFQSELAPPEIRGRLICLQQIAITGGIMVAFWIGYGCSKIKTTASFRIPLGVQIIPALVLMAAIMFMPFSPRWLIAKGRDEEACAVLAKLRAGGDLDHPMVIREFNEIKEVVTSEKEVESGSYLELVKHPVRRRVIIGIVVQAFLQLTGINTIMYYAPKIFKQAGLKGTDAPLLAQGINGVLNFLCTIPITVYIDKWGRRSTLMFGALGMVVAYIAMGTIMAVYGKPFQDGSDTSIAYDNGAASRATMAFVYIFVACYALSWGPICWIYPSEIFPMRVRAKATSITTATNWIFNFLVAQVAPILMSDITWGLYIIFACFNLLAFMHVFFFCPETKGVMLEDMDELFGQSVWAFKVKSQNVSHRADNDSSEKQTFE</sequence>
<evidence type="ECO:0000256" key="4">
    <source>
        <dbReference type="ARBA" id="ARBA00022692"/>
    </source>
</evidence>
<dbReference type="FunFam" id="1.20.1250.20:FF:000026">
    <property type="entry name" value="MFS quinate transporter QutD"/>
    <property type="match status" value="1"/>
</dbReference>
<dbReference type="GO" id="GO:0016020">
    <property type="term" value="C:membrane"/>
    <property type="evidence" value="ECO:0007669"/>
    <property type="project" value="UniProtKB-SubCell"/>
</dbReference>
<feature type="transmembrane region" description="Helical" evidence="8">
    <location>
        <begin position="129"/>
        <end position="149"/>
    </location>
</feature>
<feature type="transmembrane region" description="Helical" evidence="8">
    <location>
        <begin position="424"/>
        <end position="445"/>
    </location>
</feature>
<organism evidence="10 11">
    <name type="scientific">Mycoemilia scoparia</name>
    <dbReference type="NCBI Taxonomy" id="417184"/>
    <lineage>
        <taxon>Eukaryota</taxon>
        <taxon>Fungi</taxon>
        <taxon>Fungi incertae sedis</taxon>
        <taxon>Zoopagomycota</taxon>
        <taxon>Kickxellomycotina</taxon>
        <taxon>Kickxellomycetes</taxon>
        <taxon>Kickxellales</taxon>
        <taxon>Kickxellaceae</taxon>
        <taxon>Mycoemilia</taxon>
    </lineage>
</organism>
<dbReference type="GO" id="GO:0005351">
    <property type="term" value="F:carbohydrate:proton symporter activity"/>
    <property type="evidence" value="ECO:0007669"/>
    <property type="project" value="TreeGrafter"/>
</dbReference>
<dbReference type="InterPro" id="IPR005829">
    <property type="entry name" value="Sugar_transporter_CS"/>
</dbReference>
<dbReference type="PROSITE" id="PS00217">
    <property type="entry name" value="SUGAR_TRANSPORT_2"/>
    <property type="match status" value="1"/>
</dbReference>
<evidence type="ECO:0000259" key="9">
    <source>
        <dbReference type="PROSITE" id="PS50850"/>
    </source>
</evidence>
<dbReference type="PROSITE" id="PS50850">
    <property type="entry name" value="MFS"/>
    <property type="match status" value="1"/>
</dbReference>
<dbReference type="SUPFAM" id="SSF103473">
    <property type="entry name" value="MFS general substrate transporter"/>
    <property type="match status" value="1"/>
</dbReference>
<dbReference type="Pfam" id="PF00083">
    <property type="entry name" value="Sugar_tr"/>
    <property type="match status" value="1"/>
</dbReference>
<dbReference type="EMBL" id="JANBPU010000021">
    <property type="protein sequence ID" value="KAJ1919845.1"/>
    <property type="molecule type" value="Genomic_DNA"/>
</dbReference>
<feature type="transmembrane region" description="Helical" evidence="8">
    <location>
        <begin position="70"/>
        <end position="90"/>
    </location>
</feature>
<evidence type="ECO:0000256" key="3">
    <source>
        <dbReference type="ARBA" id="ARBA00022448"/>
    </source>
</evidence>
<evidence type="ECO:0000256" key="7">
    <source>
        <dbReference type="RuleBase" id="RU003346"/>
    </source>
</evidence>
<dbReference type="InterPro" id="IPR050360">
    <property type="entry name" value="MFS_Sugar_Transporters"/>
</dbReference>
<dbReference type="InterPro" id="IPR005828">
    <property type="entry name" value="MFS_sugar_transport-like"/>
</dbReference>
<keyword evidence="4 8" id="KW-0812">Transmembrane</keyword>
<keyword evidence="11" id="KW-1185">Reference proteome</keyword>
<dbReference type="InterPro" id="IPR036259">
    <property type="entry name" value="MFS_trans_sf"/>
</dbReference>
<evidence type="ECO:0000256" key="1">
    <source>
        <dbReference type="ARBA" id="ARBA00004141"/>
    </source>
</evidence>
<keyword evidence="6 8" id="KW-0472">Membrane</keyword>
<evidence type="ECO:0000256" key="8">
    <source>
        <dbReference type="SAM" id="Phobius"/>
    </source>
</evidence>